<keyword evidence="2" id="KW-0436">Ligase</keyword>
<protein>
    <submittedName>
        <fullName evidence="5">AMP-binding enzyme</fullName>
    </submittedName>
</protein>
<reference evidence="5 6" key="1">
    <citation type="submission" date="2018-11" db="EMBL/GenBank/DDBJ databases">
        <title>Sequencing the genomes of 1000 actinobacteria strains.</title>
        <authorList>
            <person name="Klenk H.-P."/>
        </authorList>
    </citation>
    <scope>NUCLEOTIDE SEQUENCE [LARGE SCALE GENOMIC DNA]</scope>
    <source>
        <strain evidence="5 6">DSM 14012</strain>
    </source>
</reference>
<dbReference type="InterPro" id="IPR025110">
    <property type="entry name" value="AMP-bd_C"/>
</dbReference>
<evidence type="ECO:0000256" key="2">
    <source>
        <dbReference type="ARBA" id="ARBA00022598"/>
    </source>
</evidence>
<name>A0A3N2C7D2_9MICO</name>
<dbReference type="InterPro" id="IPR042099">
    <property type="entry name" value="ANL_N_sf"/>
</dbReference>
<dbReference type="PANTHER" id="PTHR43201:SF5">
    <property type="entry name" value="MEDIUM-CHAIN ACYL-COA LIGASE ACSF2, MITOCHONDRIAL"/>
    <property type="match status" value="1"/>
</dbReference>
<evidence type="ECO:0000256" key="1">
    <source>
        <dbReference type="ARBA" id="ARBA00006432"/>
    </source>
</evidence>
<dbReference type="PANTHER" id="PTHR43201">
    <property type="entry name" value="ACYL-COA SYNTHETASE"/>
    <property type="match status" value="1"/>
</dbReference>
<proteinExistence type="inferred from homology"/>
<feature type="domain" description="AMP-dependent synthetase/ligase" evidence="3">
    <location>
        <begin position="67"/>
        <end position="244"/>
    </location>
</feature>
<dbReference type="EMBL" id="RKHL01000001">
    <property type="protein sequence ID" value="ROR83320.1"/>
    <property type="molecule type" value="Genomic_DNA"/>
</dbReference>
<dbReference type="InterPro" id="IPR045851">
    <property type="entry name" value="AMP-bd_C_sf"/>
</dbReference>
<dbReference type="Pfam" id="PF13193">
    <property type="entry name" value="AMP-binding_C"/>
    <property type="match status" value="1"/>
</dbReference>
<keyword evidence="6" id="KW-1185">Reference proteome</keyword>
<evidence type="ECO:0000313" key="5">
    <source>
        <dbReference type="EMBL" id="ROR83320.1"/>
    </source>
</evidence>
<dbReference type="Gene3D" id="3.40.50.12780">
    <property type="entry name" value="N-terminal domain of ligase-like"/>
    <property type="match status" value="1"/>
</dbReference>
<dbReference type="InterPro" id="IPR000873">
    <property type="entry name" value="AMP-dep_synth/lig_dom"/>
</dbReference>
<dbReference type="Proteomes" id="UP000266915">
    <property type="component" value="Unassembled WGS sequence"/>
</dbReference>
<evidence type="ECO:0000259" key="4">
    <source>
        <dbReference type="Pfam" id="PF13193"/>
    </source>
</evidence>
<dbReference type="CDD" id="cd04433">
    <property type="entry name" value="AFD_class_I"/>
    <property type="match status" value="1"/>
</dbReference>
<evidence type="ECO:0000313" key="6">
    <source>
        <dbReference type="Proteomes" id="UP000266915"/>
    </source>
</evidence>
<dbReference type="Pfam" id="PF00501">
    <property type="entry name" value="AMP-binding"/>
    <property type="match status" value="1"/>
</dbReference>
<dbReference type="Gene3D" id="3.30.300.30">
    <property type="match status" value="1"/>
</dbReference>
<gene>
    <name evidence="5" type="ORF">EDD42_3431</name>
</gene>
<comment type="similarity">
    <text evidence="1">Belongs to the ATP-dependent AMP-binding enzyme family.</text>
</comment>
<dbReference type="RefSeq" id="WP_085511170.1">
    <property type="nucleotide sequence ID" value="NZ_FXAP01000002.1"/>
</dbReference>
<dbReference type="GO" id="GO:0006631">
    <property type="term" value="P:fatty acid metabolic process"/>
    <property type="evidence" value="ECO:0007669"/>
    <property type="project" value="TreeGrafter"/>
</dbReference>
<sequence length="385" mass="40383">MTVRPGHLVPLRGGAPTDLVRRALEVRAAGGVPLIGDDRWSESYWRSVRDRSTAAGPRPGQGWATLTSGTTGEPRIVIRSAESWADSFPAVGALLDLGPDDVLALSSPPASSLSLFSIAHAAAAGCPLALPTAHALTPDDARDATRFHGTPNGLRALLDGEVPPRLRVALIGGASLDPALRARAEGLGIRVVSYYGAAELSFVAVDDGADPDRPGLRAFPGVELEVRDDDVLWVRSPFVATGYLGGSGPLRRDGEWSTVGDRAQIDDGIVTLLGRSDDAILTAAATVIPADVEEALRRLDEVDDAVVLGLPNAGVGSLVTAVLELRPGARPTRAMLRDALAPLLPPTHRPRRWFVIDELPRTVTGKAARAELADRLAAGTVASLD</sequence>
<organism evidence="5 6">
    <name type="scientific">Plantibacter flavus</name>
    <dbReference type="NCBI Taxonomy" id="150123"/>
    <lineage>
        <taxon>Bacteria</taxon>
        <taxon>Bacillati</taxon>
        <taxon>Actinomycetota</taxon>
        <taxon>Actinomycetes</taxon>
        <taxon>Micrococcales</taxon>
        <taxon>Microbacteriaceae</taxon>
        <taxon>Plantibacter</taxon>
    </lineage>
</organism>
<accession>A0A3N2C7D2</accession>
<dbReference type="SUPFAM" id="SSF56801">
    <property type="entry name" value="Acetyl-CoA synthetase-like"/>
    <property type="match status" value="1"/>
</dbReference>
<evidence type="ECO:0000259" key="3">
    <source>
        <dbReference type="Pfam" id="PF00501"/>
    </source>
</evidence>
<dbReference type="AlphaFoldDB" id="A0A3N2C7D2"/>
<dbReference type="GO" id="GO:0031956">
    <property type="term" value="F:medium-chain fatty acid-CoA ligase activity"/>
    <property type="evidence" value="ECO:0007669"/>
    <property type="project" value="TreeGrafter"/>
</dbReference>
<comment type="caution">
    <text evidence="5">The sequence shown here is derived from an EMBL/GenBank/DDBJ whole genome shotgun (WGS) entry which is preliminary data.</text>
</comment>
<feature type="domain" description="AMP-binding enzyme C-terminal" evidence="4">
    <location>
        <begin position="292"/>
        <end position="366"/>
    </location>
</feature>